<dbReference type="AlphaFoldDB" id="C8X8E9"/>
<keyword evidence="1" id="KW-0472">Membrane</keyword>
<evidence type="ECO:0000313" key="3">
    <source>
        <dbReference type="Proteomes" id="UP000002218"/>
    </source>
</evidence>
<proteinExistence type="predicted"/>
<reference evidence="3" key="1">
    <citation type="submission" date="2009-09" db="EMBL/GenBank/DDBJ databases">
        <title>The complete genome of Nakamurella multipartita DSM 44233.</title>
        <authorList>
            <consortium name="US DOE Joint Genome Institute (JGI-PGF)"/>
            <person name="Lucas S."/>
            <person name="Copeland A."/>
            <person name="Lapidus A."/>
            <person name="Glavina del Rio T."/>
            <person name="Dalin E."/>
            <person name="Tice H."/>
            <person name="Bruce D."/>
            <person name="Goodwin L."/>
            <person name="Pitluck S."/>
            <person name="Kyrpides N."/>
            <person name="Mavromatis K."/>
            <person name="Ivanova N."/>
            <person name="Ovchinnikova G."/>
            <person name="Sims D."/>
            <person name="Meincke L."/>
            <person name="Brettin T."/>
            <person name="Detter J.C."/>
            <person name="Han C."/>
            <person name="Larimer F."/>
            <person name="Land M."/>
            <person name="Hauser L."/>
            <person name="Markowitz V."/>
            <person name="Cheng J.-F."/>
            <person name="Hugenholtz P."/>
            <person name="Woyke T."/>
            <person name="Wu D."/>
            <person name="Klenk H.-P."/>
            <person name="Eisen J.A."/>
        </authorList>
    </citation>
    <scope>NUCLEOTIDE SEQUENCE [LARGE SCALE GENOMIC DNA]</scope>
    <source>
        <strain evidence="3">ATCC 700099 / DSM 44233 / CIP 104796 / JCM 9543 / NBRC 105858 / Y-104</strain>
    </source>
</reference>
<evidence type="ECO:0000256" key="1">
    <source>
        <dbReference type="SAM" id="Phobius"/>
    </source>
</evidence>
<feature type="transmembrane region" description="Helical" evidence="1">
    <location>
        <begin position="47"/>
        <end position="80"/>
    </location>
</feature>
<accession>C8X8E9</accession>
<dbReference type="RefSeq" id="WP_015746041.1">
    <property type="nucleotide sequence ID" value="NC_013235.1"/>
</dbReference>
<keyword evidence="3" id="KW-1185">Reference proteome</keyword>
<protein>
    <submittedName>
        <fullName evidence="2">Uncharacterized protein</fullName>
    </submittedName>
</protein>
<dbReference type="HOGENOM" id="CLU_2524082_0_0_11"/>
<keyword evidence="1" id="KW-0812">Transmembrane</keyword>
<feature type="transmembrane region" description="Helical" evidence="1">
    <location>
        <begin position="6"/>
        <end position="26"/>
    </location>
</feature>
<gene>
    <name evidence="2" type="ordered locus">Namu_0711</name>
</gene>
<sequence>MVVDGWHWAAAVLAALLLAVLVLLWYDSLRERPGWTLAMATKRALPGALVIPAGFAAALLLPLWVGGVLILVPLVAIVVMALAD</sequence>
<evidence type="ECO:0000313" key="2">
    <source>
        <dbReference type="EMBL" id="ACV77125.1"/>
    </source>
</evidence>
<dbReference type="Proteomes" id="UP000002218">
    <property type="component" value="Chromosome"/>
</dbReference>
<name>C8X8E9_NAKMY</name>
<organism evidence="2 3">
    <name type="scientific">Nakamurella multipartita (strain ATCC 700099 / DSM 44233 / CIP 104796 / JCM 9543 / NBRC 105858 / Y-104)</name>
    <name type="common">Microsphaera multipartita</name>
    <dbReference type="NCBI Taxonomy" id="479431"/>
    <lineage>
        <taxon>Bacteria</taxon>
        <taxon>Bacillati</taxon>
        <taxon>Actinomycetota</taxon>
        <taxon>Actinomycetes</taxon>
        <taxon>Nakamurellales</taxon>
        <taxon>Nakamurellaceae</taxon>
        <taxon>Nakamurella</taxon>
    </lineage>
</organism>
<dbReference type="KEGG" id="nml:Namu_0711"/>
<keyword evidence="1" id="KW-1133">Transmembrane helix</keyword>
<dbReference type="STRING" id="479431.Namu_0711"/>
<dbReference type="EMBL" id="CP001737">
    <property type="protein sequence ID" value="ACV77125.1"/>
    <property type="molecule type" value="Genomic_DNA"/>
</dbReference>
<dbReference type="InParanoid" id="C8X8E9"/>
<reference evidence="2 3" key="2">
    <citation type="journal article" date="2010" name="Stand. Genomic Sci.">
        <title>Complete genome sequence of Nakamurella multipartita type strain (Y-104).</title>
        <authorList>
            <person name="Tice H."/>
            <person name="Mayilraj S."/>
            <person name="Sims D."/>
            <person name="Lapidus A."/>
            <person name="Nolan M."/>
            <person name="Lucas S."/>
            <person name="Glavina Del Rio T."/>
            <person name="Copeland A."/>
            <person name="Cheng J.F."/>
            <person name="Meincke L."/>
            <person name="Bruce D."/>
            <person name="Goodwin L."/>
            <person name="Pitluck S."/>
            <person name="Ivanova N."/>
            <person name="Mavromatis K."/>
            <person name="Ovchinnikova G."/>
            <person name="Pati A."/>
            <person name="Chen A."/>
            <person name="Palaniappan K."/>
            <person name="Land M."/>
            <person name="Hauser L."/>
            <person name="Chang Y.J."/>
            <person name="Jeffries C.D."/>
            <person name="Detter J.C."/>
            <person name="Brettin T."/>
            <person name="Rohde M."/>
            <person name="Goker M."/>
            <person name="Bristow J."/>
            <person name="Eisen J.A."/>
            <person name="Markowitz V."/>
            <person name="Hugenholtz P."/>
            <person name="Kyrpides N.C."/>
            <person name="Klenk H.P."/>
            <person name="Chen F."/>
        </authorList>
    </citation>
    <scope>NUCLEOTIDE SEQUENCE [LARGE SCALE GENOMIC DNA]</scope>
    <source>
        <strain evidence="3">ATCC 700099 / DSM 44233 / CIP 104796 / JCM 9543 / NBRC 105858 / Y-104</strain>
    </source>
</reference>